<keyword evidence="3" id="KW-1185">Reference proteome</keyword>
<organism evidence="2 3">
    <name type="scientific">Actinokineospora soli</name>
    <dbReference type="NCBI Taxonomy" id="1048753"/>
    <lineage>
        <taxon>Bacteria</taxon>
        <taxon>Bacillati</taxon>
        <taxon>Actinomycetota</taxon>
        <taxon>Actinomycetes</taxon>
        <taxon>Pseudonocardiales</taxon>
        <taxon>Pseudonocardiaceae</taxon>
        <taxon>Actinokineospora</taxon>
    </lineage>
</organism>
<dbReference type="EMBL" id="JBHTEY010000004">
    <property type="protein sequence ID" value="MFC7614285.1"/>
    <property type="molecule type" value="Genomic_DNA"/>
</dbReference>
<dbReference type="Proteomes" id="UP001596512">
    <property type="component" value="Unassembled WGS sequence"/>
</dbReference>
<comment type="caution">
    <text evidence="2">The sequence shown here is derived from an EMBL/GenBank/DDBJ whole genome shotgun (WGS) entry which is preliminary data.</text>
</comment>
<keyword evidence="1" id="KW-1133">Transmembrane helix</keyword>
<sequence length="236" mass="25591">MIAAFLGVAEVTVGVVATQSEGWIQGLLAVFSVAFPIGIAVAFFLILWFRPYVLYAPNDYPDGTRVADFVDAVSVARASRLRSLDAVVQATVEEVLRDKLPGSAIEESVQAALGIAHESIEKALVFVETGPLREDSPLPKGVAVPAFPDTTVQEFLDELWLNLASAVPAFSYGEKWELVSAHTGHPLPDMGWKWAERQGKKGDDRQLSAMGIKPGVRLRVRLKQLPPTRPGTGAHH</sequence>
<keyword evidence="1" id="KW-0812">Transmembrane</keyword>
<gene>
    <name evidence="2" type="ORF">ACFQV2_12855</name>
</gene>
<evidence type="ECO:0000313" key="3">
    <source>
        <dbReference type="Proteomes" id="UP001596512"/>
    </source>
</evidence>
<evidence type="ECO:0000313" key="2">
    <source>
        <dbReference type="EMBL" id="MFC7614285.1"/>
    </source>
</evidence>
<evidence type="ECO:0000256" key="1">
    <source>
        <dbReference type="SAM" id="Phobius"/>
    </source>
</evidence>
<name>A0ABW2TKK4_9PSEU</name>
<proteinExistence type="predicted"/>
<feature type="transmembrane region" description="Helical" evidence="1">
    <location>
        <begin position="27"/>
        <end position="49"/>
    </location>
</feature>
<keyword evidence="1" id="KW-0472">Membrane</keyword>
<protein>
    <recommendedName>
        <fullName evidence="4">PASTA domain-containing protein</fullName>
    </recommendedName>
</protein>
<reference evidence="3" key="1">
    <citation type="journal article" date="2019" name="Int. J. Syst. Evol. Microbiol.">
        <title>The Global Catalogue of Microorganisms (GCM) 10K type strain sequencing project: providing services to taxonomists for standard genome sequencing and annotation.</title>
        <authorList>
            <consortium name="The Broad Institute Genomics Platform"/>
            <consortium name="The Broad Institute Genome Sequencing Center for Infectious Disease"/>
            <person name="Wu L."/>
            <person name="Ma J."/>
        </authorList>
    </citation>
    <scope>NUCLEOTIDE SEQUENCE [LARGE SCALE GENOMIC DNA]</scope>
    <source>
        <strain evidence="3">JCM 17695</strain>
    </source>
</reference>
<evidence type="ECO:0008006" key="4">
    <source>
        <dbReference type="Google" id="ProtNLM"/>
    </source>
</evidence>
<accession>A0ABW2TKK4</accession>